<keyword evidence="11" id="KW-0902">Two-component regulatory system</keyword>
<evidence type="ECO:0000259" key="14">
    <source>
        <dbReference type="PROSITE" id="PS50109"/>
    </source>
</evidence>
<evidence type="ECO:0000256" key="7">
    <source>
        <dbReference type="ARBA" id="ARBA00022741"/>
    </source>
</evidence>
<evidence type="ECO:0000256" key="9">
    <source>
        <dbReference type="ARBA" id="ARBA00022840"/>
    </source>
</evidence>
<keyword evidence="6 13" id="KW-0812">Transmembrane</keyword>
<dbReference type="SUPFAM" id="SSF47384">
    <property type="entry name" value="Homodimeric domain of signal transducing histidine kinase"/>
    <property type="match status" value="1"/>
</dbReference>
<dbReference type="InterPro" id="IPR036097">
    <property type="entry name" value="HisK_dim/P_sf"/>
</dbReference>
<keyword evidence="8 16" id="KW-0418">Kinase</keyword>
<dbReference type="PROSITE" id="PS50885">
    <property type="entry name" value="HAMP"/>
    <property type="match status" value="1"/>
</dbReference>
<reference evidence="16 17" key="1">
    <citation type="submission" date="2023-07" db="EMBL/GenBank/DDBJ databases">
        <title>Sorghum-associated microbial communities from plants grown in Nebraska, USA.</title>
        <authorList>
            <person name="Schachtman D."/>
        </authorList>
    </citation>
    <scope>NUCLEOTIDE SEQUENCE [LARGE SCALE GENOMIC DNA]</scope>
    <source>
        <strain evidence="16 17">BE313</strain>
    </source>
</reference>
<dbReference type="SUPFAM" id="SSF55874">
    <property type="entry name" value="ATPase domain of HSP90 chaperone/DNA topoisomerase II/histidine kinase"/>
    <property type="match status" value="1"/>
</dbReference>
<feature type="domain" description="Histidine kinase" evidence="14">
    <location>
        <begin position="222"/>
        <end position="434"/>
    </location>
</feature>
<evidence type="ECO:0000256" key="2">
    <source>
        <dbReference type="ARBA" id="ARBA00004141"/>
    </source>
</evidence>
<gene>
    <name evidence="16" type="ORF">J2X19_000002</name>
</gene>
<evidence type="ECO:0000256" key="4">
    <source>
        <dbReference type="ARBA" id="ARBA00022553"/>
    </source>
</evidence>
<dbReference type="RefSeq" id="WP_310369486.1">
    <property type="nucleotide sequence ID" value="NZ_JAVDXT010000001.1"/>
</dbReference>
<evidence type="ECO:0000256" key="13">
    <source>
        <dbReference type="SAM" id="Phobius"/>
    </source>
</evidence>
<protein>
    <recommendedName>
        <fullName evidence="3">histidine kinase</fullName>
        <ecNumber evidence="3">2.7.13.3</ecNumber>
    </recommendedName>
</protein>
<evidence type="ECO:0000313" key="17">
    <source>
        <dbReference type="Proteomes" id="UP001180487"/>
    </source>
</evidence>
<dbReference type="Gene3D" id="3.30.565.10">
    <property type="entry name" value="Histidine kinase-like ATPase, C-terminal domain"/>
    <property type="match status" value="1"/>
</dbReference>
<name>A0ABU2C1X4_9BURK</name>
<evidence type="ECO:0000256" key="8">
    <source>
        <dbReference type="ARBA" id="ARBA00022777"/>
    </source>
</evidence>
<dbReference type="InterPro" id="IPR050428">
    <property type="entry name" value="TCS_sensor_his_kinase"/>
</dbReference>
<keyword evidence="10 13" id="KW-1133">Transmembrane helix</keyword>
<comment type="catalytic activity">
    <reaction evidence="1">
        <text>ATP + protein L-histidine = ADP + protein N-phospho-L-histidine.</text>
        <dbReference type="EC" id="2.7.13.3"/>
    </reaction>
</comment>
<evidence type="ECO:0000313" key="16">
    <source>
        <dbReference type="EMBL" id="MDR7375344.1"/>
    </source>
</evidence>
<organism evidence="16 17">
    <name type="scientific">Rhodoferax ferrireducens</name>
    <dbReference type="NCBI Taxonomy" id="192843"/>
    <lineage>
        <taxon>Bacteria</taxon>
        <taxon>Pseudomonadati</taxon>
        <taxon>Pseudomonadota</taxon>
        <taxon>Betaproteobacteria</taxon>
        <taxon>Burkholderiales</taxon>
        <taxon>Comamonadaceae</taxon>
        <taxon>Rhodoferax</taxon>
    </lineage>
</organism>
<comment type="subcellular location">
    <subcellularLocation>
        <location evidence="2">Membrane</location>
        <topology evidence="2">Multi-pass membrane protein</topology>
    </subcellularLocation>
</comment>
<dbReference type="Proteomes" id="UP001180487">
    <property type="component" value="Unassembled WGS sequence"/>
</dbReference>
<dbReference type="SMART" id="SM00387">
    <property type="entry name" value="HATPase_c"/>
    <property type="match status" value="1"/>
</dbReference>
<dbReference type="InterPro" id="IPR004358">
    <property type="entry name" value="Sig_transdc_His_kin-like_C"/>
</dbReference>
<dbReference type="InterPro" id="IPR005467">
    <property type="entry name" value="His_kinase_dom"/>
</dbReference>
<dbReference type="SMART" id="SM00388">
    <property type="entry name" value="HisKA"/>
    <property type="match status" value="1"/>
</dbReference>
<dbReference type="EMBL" id="JAVDXT010000001">
    <property type="protein sequence ID" value="MDR7375344.1"/>
    <property type="molecule type" value="Genomic_DNA"/>
</dbReference>
<dbReference type="InterPro" id="IPR003661">
    <property type="entry name" value="HisK_dim/P_dom"/>
</dbReference>
<dbReference type="GO" id="GO:0004673">
    <property type="term" value="F:protein histidine kinase activity"/>
    <property type="evidence" value="ECO:0007669"/>
    <property type="project" value="UniProtKB-EC"/>
</dbReference>
<dbReference type="Pfam" id="PF02518">
    <property type="entry name" value="HATPase_c"/>
    <property type="match status" value="1"/>
</dbReference>
<dbReference type="PANTHER" id="PTHR45436:SF14">
    <property type="entry name" value="SENSOR PROTEIN QSEC"/>
    <property type="match status" value="1"/>
</dbReference>
<dbReference type="CDD" id="cd00082">
    <property type="entry name" value="HisKA"/>
    <property type="match status" value="1"/>
</dbReference>
<evidence type="ECO:0000256" key="12">
    <source>
        <dbReference type="ARBA" id="ARBA00023136"/>
    </source>
</evidence>
<keyword evidence="17" id="KW-1185">Reference proteome</keyword>
<dbReference type="InterPro" id="IPR003594">
    <property type="entry name" value="HATPase_dom"/>
</dbReference>
<keyword evidence="5 16" id="KW-0808">Transferase</keyword>
<dbReference type="PRINTS" id="PR00344">
    <property type="entry name" value="BCTRLSENSOR"/>
</dbReference>
<dbReference type="PANTHER" id="PTHR45436">
    <property type="entry name" value="SENSOR HISTIDINE KINASE YKOH"/>
    <property type="match status" value="1"/>
</dbReference>
<dbReference type="EC" id="2.7.13.3" evidence="3"/>
<evidence type="ECO:0000256" key="10">
    <source>
        <dbReference type="ARBA" id="ARBA00022989"/>
    </source>
</evidence>
<evidence type="ECO:0000256" key="1">
    <source>
        <dbReference type="ARBA" id="ARBA00000085"/>
    </source>
</evidence>
<evidence type="ECO:0000259" key="15">
    <source>
        <dbReference type="PROSITE" id="PS50885"/>
    </source>
</evidence>
<dbReference type="InterPro" id="IPR003660">
    <property type="entry name" value="HAMP_dom"/>
</dbReference>
<proteinExistence type="predicted"/>
<comment type="caution">
    <text evidence="16">The sequence shown here is derived from an EMBL/GenBank/DDBJ whole genome shotgun (WGS) entry which is preliminary data.</text>
</comment>
<sequence>MSGTHSLRRRLLGSVMTAILVAALFQAASAYRGALQQADEMFDYHLQQMAYALRNGAPSQLEPTESELDADYEVQIWSANGVQLFQSHHNRLPPQAVLGFSDVEQNGTRYRVYSIQTAAQTIQIAQDLSARQARARALAARAMLPMAWMAPLLMLALWWTIRHALKPLERTRQQVASRAADDLSPLAEDGLPDEVRPLVHELNLLFDRVHAAFHAQQAFVANAAHELRSPLTALKLQAQALDRAADAPTRSVAVARLHQGIDRAIRLMNQLLVLARQESASETPPERLQLQDLVRLAVEEMLPQAQERQQDIGVAPSEPVWVQGHADALRILLRNLLDNALKYTPEHGRVDVAIALDNGAPVLSVDDSGPGIAAEDMGRVFDRFFRSASATASGSGLGLAIAQAIAQRHGAQLRLGSSPKLGGLRVTLEFPASAG</sequence>
<dbReference type="Gene3D" id="1.10.287.130">
    <property type="match status" value="1"/>
</dbReference>
<evidence type="ECO:0000256" key="11">
    <source>
        <dbReference type="ARBA" id="ARBA00023012"/>
    </source>
</evidence>
<feature type="domain" description="HAMP" evidence="15">
    <location>
        <begin position="162"/>
        <end position="214"/>
    </location>
</feature>
<dbReference type="Pfam" id="PF00672">
    <property type="entry name" value="HAMP"/>
    <property type="match status" value="1"/>
</dbReference>
<keyword evidence="7" id="KW-0547">Nucleotide-binding</keyword>
<keyword evidence="9" id="KW-0067">ATP-binding</keyword>
<accession>A0ABU2C1X4</accession>
<dbReference type="Pfam" id="PF00512">
    <property type="entry name" value="HisKA"/>
    <property type="match status" value="1"/>
</dbReference>
<feature type="transmembrane region" description="Helical" evidence="13">
    <location>
        <begin position="142"/>
        <end position="161"/>
    </location>
</feature>
<dbReference type="PROSITE" id="PS50109">
    <property type="entry name" value="HIS_KIN"/>
    <property type="match status" value="1"/>
</dbReference>
<evidence type="ECO:0000256" key="3">
    <source>
        <dbReference type="ARBA" id="ARBA00012438"/>
    </source>
</evidence>
<dbReference type="InterPro" id="IPR036890">
    <property type="entry name" value="HATPase_C_sf"/>
</dbReference>
<keyword evidence="12 13" id="KW-0472">Membrane</keyword>
<keyword evidence="4" id="KW-0597">Phosphoprotein</keyword>
<evidence type="ECO:0000256" key="6">
    <source>
        <dbReference type="ARBA" id="ARBA00022692"/>
    </source>
</evidence>
<evidence type="ECO:0000256" key="5">
    <source>
        <dbReference type="ARBA" id="ARBA00022679"/>
    </source>
</evidence>